<evidence type="ECO:0000313" key="7">
    <source>
        <dbReference type="EMBL" id="EGT35191.1"/>
    </source>
</evidence>
<feature type="region of interest" description="Disordered" evidence="5">
    <location>
        <begin position="265"/>
        <end position="288"/>
    </location>
</feature>
<gene>
    <name evidence="7" type="ORF">CAEBREN_10286</name>
</gene>
<dbReference type="PANTHER" id="PTHR34005:SF7">
    <property type="entry name" value="PROTEIN CBG26726"/>
    <property type="match status" value="1"/>
</dbReference>
<feature type="compositionally biased region" description="Basic and acidic residues" evidence="5">
    <location>
        <begin position="484"/>
        <end position="496"/>
    </location>
</feature>
<comment type="subcellular location">
    <subcellularLocation>
        <location evidence="1">Nucleus</location>
    </subcellularLocation>
</comment>
<sequence>MPFLHTSLQKHTECLKKKHDIQKGFKITFTPEKPDILRYETKTYRTIADENSQKVILITLGPPKLLTVDPKCLDFIRKLLQELYNNHPSITNQLKNALPHNTIAVSFAMDNFTVKDTPQHFIPDRFAGNKAIIYYQMLSANVQACYLSVDKVEFLKGLTYYPVILGKSKCLKNDRFLIWSSFYSAEPFPLQDRNKSWKKVSLNLYGRQCGKAMKRVLVDCSDTYVQHVEYDHRTQQKYLKFCAECLVDSMKYKWVEKEESGFKRNSTAIRRRSRSSPSVAKPSPPKVLTPSDDQIIQRICSAVGLNTGPEQPTILVFNRTTGLLLDPSQWPKISELSNFLDSNPECNVHLNSALLAQISLGEGYKDRIGGATITQQKEAVEDLIGILSDREVSSTSSNLELSTQQPVELSEARLEELGLKDLNFDFLAPTDTNVDQLESEISNLTLDSQLGTSNSIPYERLSSFRSSSPPPPSTSFSSQESVDEDRKDKEQLVSSV</sequence>
<dbReference type="OrthoDB" id="5848536at2759"/>
<dbReference type="eggNOG" id="KOG4297">
    <property type="taxonomic scope" value="Eukaryota"/>
</dbReference>
<dbReference type="EMBL" id="GL379920">
    <property type="protein sequence ID" value="EGT35191.1"/>
    <property type="molecule type" value="Genomic_DNA"/>
</dbReference>
<dbReference type="Gene3D" id="3.40.5.120">
    <property type="match status" value="1"/>
</dbReference>
<keyword evidence="2" id="KW-0805">Transcription regulation</keyword>
<dbReference type="PANTHER" id="PTHR34005">
    <property type="entry name" value="PROTEIN CBG15054-RELATED"/>
    <property type="match status" value="1"/>
</dbReference>
<evidence type="ECO:0000256" key="3">
    <source>
        <dbReference type="ARBA" id="ARBA00023163"/>
    </source>
</evidence>
<dbReference type="Pfam" id="PF07533">
    <property type="entry name" value="BRK"/>
    <property type="match status" value="1"/>
</dbReference>
<evidence type="ECO:0000256" key="1">
    <source>
        <dbReference type="ARBA" id="ARBA00004123"/>
    </source>
</evidence>
<dbReference type="HOGENOM" id="CLU_042843_0_0_1"/>
<feature type="region of interest" description="Disordered" evidence="5">
    <location>
        <begin position="458"/>
        <end position="496"/>
    </location>
</feature>
<evidence type="ECO:0000256" key="2">
    <source>
        <dbReference type="ARBA" id="ARBA00023015"/>
    </source>
</evidence>
<dbReference type="InterPro" id="IPR006576">
    <property type="entry name" value="BRK_domain"/>
</dbReference>
<evidence type="ECO:0000313" key="8">
    <source>
        <dbReference type="Proteomes" id="UP000008068"/>
    </source>
</evidence>
<dbReference type="AlphaFoldDB" id="G0NPE4"/>
<keyword evidence="8" id="KW-1185">Reference proteome</keyword>
<dbReference type="OMA" id="CEYEDRI"/>
<dbReference type="GO" id="GO:0005634">
    <property type="term" value="C:nucleus"/>
    <property type="evidence" value="ECO:0007669"/>
    <property type="project" value="UniProtKB-SubCell"/>
</dbReference>
<protein>
    <recommendedName>
        <fullName evidence="6">BRK domain-containing protein</fullName>
    </recommendedName>
</protein>
<proteinExistence type="predicted"/>
<dbReference type="Proteomes" id="UP000008068">
    <property type="component" value="Unassembled WGS sequence"/>
</dbReference>
<evidence type="ECO:0000256" key="4">
    <source>
        <dbReference type="ARBA" id="ARBA00023242"/>
    </source>
</evidence>
<evidence type="ECO:0000256" key="5">
    <source>
        <dbReference type="SAM" id="MobiDB-lite"/>
    </source>
</evidence>
<dbReference type="STRING" id="135651.G0NPE4"/>
<organism evidence="8">
    <name type="scientific">Caenorhabditis brenneri</name>
    <name type="common">Nematode worm</name>
    <dbReference type="NCBI Taxonomy" id="135651"/>
    <lineage>
        <taxon>Eukaryota</taxon>
        <taxon>Metazoa</taxon>
        <taxon>Ecdysozoa</taxon>
        <taxon>Nematoda</taxon>
        <taxon>Chromadorea</taxon>
        <taxon>Rhabditida</taxon>
        <taxon>Rhabditina</taxon>
        <taxon>Rhabditomorpha</taxon>
        <taxon>Rhabditoidea</taxon>
        <taxon>Rhabditidae</taxon>
        <taxon>Peloderinae</taxon>
        <taxon>Caenorhabditis</taxon>
    </lineage>
</organism>
<accession>G0NPE4</accession>
<feature type="domain" description="BRK" evidence="6">
    <location>
        <begin position="314"/>
        <end position="349"/>
    </location>
</feature>
<dbReference type="InParanoid" id="G0NPE4"/>
<dbReference type="SUPFAM" id="SSF160481">
    <property type="entry name" value="BRK domain-like"/>
    <property type="match status" value="1"/>
</dbReference>
<evidence type="ECO:0000259" key="6">
    <source>
        <dbReference type="Pfam" id="PF07533"/>
    </source>
</evidence>
<name>G0NPE4_CAEBE</name>
<dbReference type="InterPro" id="IPR037259">
    <property type="entry name" value="BRK_sf"/>
</dbReference>
<keyword evidence="3" id="KW-0804">Transcription</keyword>
<keyword evidence="4" id="KW-0539">Nucleus</keyword>
<reference evidence="8" key="1">
    <citation type="submission" date="2011-07" db="EMBL/GenBank/DDBJ databases">
        <authorList>
            <consortium name="Caenorhabditis brenneri Sequencing and Analysis Consortium"/>
            <person name="Wilson R.K."/>
        </authorList>
    </citation>
    <scope>NUCLEOTIDE SEQUENCE [LARGE SCALE GENOMIC DNA]</scope>
    <source>
        <strain evidence="8">PB2801</strain>
    </source>
</reference>
<dbReference type="eggNOG" id="KOG0384">
    <property type="taxonomic scope" value="Eukaryota"/>
</dbReference>